<dbReference type="GO" id="GO:0016747">
    <property type="term" value="F:acyltransferase activity, transferring groups other than amino-acyl groups"/>
    <property type="evidence" value="ECO:0007669"/>
    <property type="project" value="InterPro"/>
</dbReference>
<name>I7ZDK9_9GAMM</name>
<evidence type="ECO:0000259" key="1">
    <source>
        <dbReference type="PROSITE" id="PS51186"/>
    </source>
</evidence>
<comment type="caution">
    <text evidence="2">The sequence shown here is derived from an EMBL/GenBank/DDBJ whole genome shotgun (WGS) entry which is preliminary data.</text>
</comment>
<evidence type="ECO:0000313" key="2">
    <source>
        <dbReference type="EMBL" id="EIT69802.1"/>
    </source>
</evidence>
<dbReference type="AlphaFoldDB" id="I7ZDK9"/>
<evidence type="ECO:0000313" key="3">
    <source>
        <dbReference type="Proteomes" id="UP000003704"/>
    </source>
</evidence>
<dbReference type="SUPFAM" id="SSF55729">
    <property type="entry name" value="Acyl-CoA N-acyltransferases (Nat)"/>
    <property type="match status" value="1"/>
</dbReference>
<dbReference type="Proteomes" id="UP000003704">
    <property type="component" value="Unassembled WGS sequence"/>
</dbReference>
<protein>
    <submittedName>
        <fullName evidence="2">Acetyltransferase</fullName>
    </submittedName>
</protein>
<dbReference type="CDD" id="cd04301">
    <property type="entry name" value="NAT_SF"/>
    <property type="match status" value="1"/>
</dbReference>
<gene>
    <name evidence="2" type="ORF">WQQ_33840</name>
</gene>
<organism evidence="2 3">
    <name type="scientific">Hydrocarboniphaga effusa AP103</name>
    <dbReference type="NCBI Taxonomy" id="1172194"/>
    <lineage>
        <taxon>Bacteria</taxon>
        <taxon>Pseudomonadati</taxon>
        <taxon>Pseudomonadota</taxon>
        <taxon>Gammaproteobacteria</taxon>
        <taxon>Nevskiales</taxon>
        <taxon>Nevskiaceae</taxon>
        <taxon>Hydrocarboniphaga</taxon>
    </lineage>
</organism>
<reference evidence="2 3" key="1">
    <citation type="journal article" date="2012" name="J. Bacteriol.">
        <title>Genome Sequence of n-Alkane-Degrading Hydrocarboniphaga effusa Strain AP103T (ATCC BAA-332T).</title>
        <authorList>
            <person name="Chang H.K."/>
            <person name="Zylstra G.J."/>
            <person name="Chae J.C."/>
        </authorList>
    </citation>
    <scope>NUCLEOTIDE SEQUENCE [LARGE SCALE GENOMIC DNA]</scope>
    <source>
        <strain evidence="2 3">AP103</strain>
    </source>
</reference>
<feature type="domain" description="N-acetyltransferase" evidence="1">
    <location>
        <begin position="16"/>
        <end position="186"/>
    </location>
</feature>
<dbReference type="RefSeq" id="WP_007186323.1">
    <property type="nucleotide sequence ID" value="NZ_AKGD01000002.1"/>
</dbReference>
<keyword evidence="2" id="KW-0808">Transferase</keyword>
<dbReference type="Pfam" id="PF00583">
    <property type="entry name" value="Acetyltransf_1"/>
    <property type="match status" value="1"/>
</dbReference>
<dbReference type="STRING" id="1172194.WQQ_33840"/>
<keyword evidence="3" id="KW-1185">Reference proteome</keyword>
<sequence length="186" mass="21020">MATTVTITYLQSFSPAELKAAASAQANDVALIRAEVPSPPLNRFLYTAVGGDWYWRDRLVWNYERWMQYLNRDEVQTWVLYRRGTPAGYLELELQRSGEDVEIVYFGLLPEFIGQGLGGWLLSEGIQRAWAMGPTRRVWVHTCTLDGPHALANYEARGLSIYKTESLIVPEVGEPDGPWPGARRSA</sequence>
<dbReference type="InterPro" id="IPR016181">
    <property type="entry name" value="Acyl_CoA_acyltransferase"/>
</dbReference>
<dbReference type="OrthoDB" id="275336at2"/>
<dbReference type="Gene3D" id="3.40.630.30">
    <property type="match status" value="1"/>
</dbReference>
<dbReference type="EMBL" id="AKGD01000002">
    <property type="protein sequence ID" value="EIT69802.1"/>
    <property type="molecule type" value="Genomic_DNA"/>
</dbReference>
<dbReference type="InterPro" id="IPR000182">
    <property type="entry name" value="GNAT_dom"/>
</dbReference>
<dbReference type="PATRIC" id="fig|1172194.4.peg.3283"/>
<accession>I7ZDK9</accession>
<dbReference type="PROSITE" id="PS51186">
    <property type="entry name" value="GNAT"/>
    <property type="match status" value="1"/>
</dbReference>
<proteinExistence type="predicted"/>